<proteinExistence type="predicted"/>
<feature type="signal peptide" evidence="1">
    <location>
        <begin position="1"/>
        <end position="19"/>
    </location>
</feature>
<dbReference type="EMBL" id="MLAE01000008">
    <property type="protein sequence ID" value="OOF79682.1"/>
    <property type="molecule type" value="Genomic_DNA"/>
</dbReference>
<evidence type="ECO:0000313" key="2">
    <source>
        <dbReference type="EMBL" id="OOF79682.1"/>
    </source>
</evidence>
<dbReference type="GeneID" id="85657496"/>
<reference evidence="3" key="1">
    <citation type="submission" date="2016-10" db="EMBL/GenBank/DDBJ databases">
        <title>Rodentibacter gen. nov. and new species.</title>
        <authorList>
            <person name="Christensen H."/>
        </authorList>
    </citation>
    <scope>NUCLEOTIDE SEQUENCE [LARGE SCALE GENOMIC DNA]</scope>
    <source>
        <strain evidence="3">Ppn152</strain>
    </source>
</reference>
<gene>
    <name evidence="2" type="ORF">BKG96_01405</name>
</gene>
<dbReference type="Pfam" id="PF07511">
    <property type="entry name" value="DUF1525"/>
    <property type="match status" value="1"/>
</dbReference>
<organism evidence="2 3">
    <name type="scientific">Rodentibacter caecimuris</name>
    <dbReference type="NCBI Taxonomy" id="1796644"/>
    <lineage>
        <taxon>Bacteria</taxon>
        <taxon>Pseudomonadati</taxon>
        <taxon>Pseudomonadota</taxon>
        <taxon>Gammaproteobacteria</taxon>
        <taxon>Pasteurellales</taxon>
        <taxon>Pasteurellaceae</taxon>
        <taxon>Rodentibacter</taxon>
    </lineage>
</organism>
<feature type="chain" id="PRO_5012437659" evidence="1">
    <location>
        <begin position="20"/>
        <end position="143"/>
    </location>
</feature>
<dbReference type="RefSeq" id="WP_077476046.1">
    <property type="nucleotide sequence ID" value="NZ_CP040863.1"/>
</dbReference>
<dbReference type="InterPro" id="IPR011090">
    <property type="entry name" value="Integr_conj_element_PFL4709"/>
</dbReference>
<dbReference type="NCBIfam" id="TIGR03757">
    <property type="entry name" value="conj_TIGR03757"/>
    <property type="match status" value="1"/>
</dbReference>
<dbReference type="AlphaFoldDB" id="A0A1V3KPS8"/>
<sequence length="143" mass="16247">MRKNILFLLTLSFTMSASASLPVHIEVNAYTTSYYPIKNRQLATHVYYLDQVELLEEQLSHHLSTNPQIAEAQIRQKMQSSAWKQTEQALADAYIGVTEGWKNGITKVPAILFTDPETGKSAVIYGETDIAKALQFYQQHENR</sequence>
<protein>
    <submittedName>
        <fullName evidence="2">Integrating conjugative element protein</fullName>
    </submittedName>
</protein>
<accession>A0A1V3KPS8</accession>
<dbReference type="Proteomes" id="UP000189114">
    <property type="component" value="Unassembled WGS sequence"/>
</dbReference>
<name>A0A1V3KPS8_9PAST</name>
<keyword evidence="1" id="KW-0732">Signal</keyword>
<evidence type="ECO:0000313" key="3">
    <source>
        <dbReference type="Proteomes" id="UP000189114"/>
    </source>
</evidence>
<evidence type="ECO:0000256" key="1">
    <source>
        <dbReference type="SAM" id="SignalP"/>
    </source>
</evidence>
<comment type="caution">
    <text evidence="2">The sequence shown here is derived from an EMBL/GenBank/DDBJ whole genome shotgun (WGS) entry which is preliminary data.</text>
</comment>